<comment type="cofactor">
    <cofactor evidence="1">
        <name>L-ascorbate</name>
        <dbReference type="ChEBI" id="CHEBI:38290"/>
    </cofactor>
</comment>
<dbReference type="OrthoDB" id="420380at2759"/>
<evidence type="ECO:0000256" key="6">
    <source>
        <dbReference type="ARBA" id="ARBA00023004"/>
    </source>
</evidence>
<evidence type="ECO:0000256" key="4">
    <source>
        <dbReference type="ARBA" id="ARBA00022964"/>
    </source>
</evidence>
<keyword evidence="9" id="KW-1185">Reference proteome</keyword>
<evidence type="ECO:0000256" key="2">
    <source>
        <dbReference type="ARBA" id="ARBA00022723"/>
    </source>
</evidence>
<sequence length="533" mass="61511">MLIHLSSDSRSKGNSLSFGLLVLDHICFTKVTSRRLAKFCRRFRIHWNKMNVDICILCWLVMQLFRLAGTEVFTSMNDLQKVLIAEQRVAQELREHIKTEERRLQQLRRLADEFEEHSNGALDEYEEHLGNPVNAYLLLKKLTVDWQKVENQLAGPNTTEFSQRIRGSEMECLPDEDDLTGAIAALLRLQDTYNIPTSAIASGRIGEKRGNRMSAEDCFLIGRHAYLEGAWHHVVSWMLQALEEYQREDNKTADKVDILDHLVYTLVQQGNLKRAYNITLELLAADPNHPRGIQNKMYLEDKLANKLSDLEDIPPLNNPRTGDLQSEDLDYEAICRGDKIMENPYRHKLSCRYFHNNKPSLLLRPVKQETVYLNPTLTYYHDFLSEYEMDVIKKLAGPNLKRATVRNVATHRYEPARYRISKSAWFDDTYDPMIERVRKRISDVTGLSLENAEALQVANYGLGGYYALHLDCAKKGDNDAFEEYRGNRIATWINYMSDVEAGGATAFVRIGVRVPPNKFHQRIRNSNKKKATI</sequence>
<dbReference type="RefSeq" id="XP_013402647.1">
    <property type="nucleotide sequence ID" value="XM_013547193.1"/>
</dbReference>
<dbReference type="InterPro" id="IPR006620">
    <property type="entry name" value="Pro_4_hyd_alph"/>
</dbReference>
<organism evidence="9 10">
    <name type="scientific">Lingula anatina</name>
    <name type="common">Brachiopod</name>
    <name type="synonym">Lingula unguis</name>
    <dbReference type="NCBI Taxonomy" id="7574"/>
    <lineage>
        <taxon>Eukaryota</taxon>
        <taxon>Metazoa</taxon>
        <taxon>Spiralia</taxon>
        <taxon>Lophotrochozoa</taxon>
        <taxon>Brachiopoda</taxon>
        <taxon>Linguliformea</taxon>
        <taxon>Lingulata</taxon>
        <taxon>Lingulida</taxon>
        <taxon>Linguloidea</taxon>
        <taxon>Lingulidae</taxon>
        <taxon>Lingula</taxon>
    </lineage>
</organism>
<proteinExistence type="predicted"/>
<dbReference type="Gene3D" id="6.10.140.1460">
    <property type="match status" value="1"/>
</dbReference>
<dbReference type="InterPro" id="IPR013547">
    <property type="entry name" value="P4H_N"/>
</dbReference>
<protein>
    <submittedName>
        <fullName evidence="10">Prolyl 4-hydroxylase subunit alpha-2</fullName>
    </submittedName>
</protein>
<evidence type="ECO:0000256" key="3">
    <source>
        <dbReference type="ARBA" id="ARBA00022896"/>
    </source>
</evidence>
<feature type="domain" description="Prolyl 4-hydroxylase alpha subunit" evidence="8">
    <location>
        <begin position="375"/>
        <end position="533"/>
    </location>
</feature>
<dbReference type="STRING" id="7574.A0A1S3IWS8"/>
<dbReference type="KEGG" id="lak:106168221"/>
<dbReference type="Gene3D" id="1.25.40.10">
    <property type="entry name" value="Tetratricopeptide repeat domain"/>
    <property type="match status" value="1"/>
</dbReference>
<evidence type="ECO:0000313" key="9">
    <source>
        <dbReference type="Proteomes" id="UP000085678"/>
    </source>
</evidence>
<evidence type="ECO:0000256" key="1">
    <source>
        <dbReference type="ARBA" id="ARBA00001961"/>
    </source>
</evidence>
<dbReference type="Pfam" id="PF23558">
    <property type="entry name" value="TPR_P4H"/>
    <property type="match status" value="1"/>
</dbReference>
<dbReference type="PANTHER" id="PTHR10869">
    <property type="entry name" value="PROLYL 4-HYDROXYLASE ALPHA SUBUNIT"/>
    <property type="match status" value="1"/>
</dbReference>
<keyword evidence="5" id="KW-0560">Oxidoreductase</keyword>
<dbReference type="InterPro" id="IPR011990">
    <property type="entry name" value="TPR-like_helical_dom_sf"/>
</dbReference>
<keyword evidence="7" id="KW-0175">Coiled coil</keyword>
<evidence type="ECO:0000256" key="5">
    <source>
        <dbReference type="ARBA" id="ARBA00023002"/>
    </source>
</evidence>
<dbReference type="GO" id="GO:0031418">
    <property type="term" value="F:L-ascorbic acid binding"/>
    <property type="evidence" value="ECO:0007669"/>
    <property type="project" value="UniProtKB-KW"/>
</dbReference>
<evidence type="ECO:0000259" key="8">
    <source>
        <dbReference type="SMART" id="SM00702"/>
    </source>
</evidence>
<keyword evidence="6" id="KW-0408">Iron</keyword>
<dbReference type="AlphaFoldDB" id="A0A1S3IWS8"/>
<name>A0A1S3IWS8_LINAN</name>
<evidence type="ECO:0000313" key="10">
    <source>
        <dbReference type="RefSeq" id="XP_013402647.1"/>
    </source>
</evidence>
<dbReference type="GO" id="GO:0004656">
    <property type="term" value="F:procollagen-proline 4-dioxygenase activity"/>
    <property type="evidence" value="ECO:0007669"/>
    <property type="project" value="InterPro"/>
</dbReference>
<evidence type="ECO:0000256" key="7">
    <source>
        <dbReference type="SAM" id="Coils"/>
    </source>
</evidence>
<accession>A0A1S3IWS8</accession>
<dbReference type="Pfam" id="PF08336">
    <property type="entry name" value="P4Ha_N"/>
    <property type="match status" value="1"/>
</dbReference>
<keyword evidence="4" id="KW-0223">Dioxygenase</keyword>
<dbReference type="InterPro" id="IPR045054">
    <property type="entry name" value="P4HA-like"/>
</dbReference>
<dbReference type="PANTHER" id="PTHR10869:SF244">
    <property type="entry name" value="PROLYL 4-HYDROXYLASE SUBUNIT ALPHA-2"/>
    <property type="match status" value="1"/>
</dbReference>
<keyword evidence="3" id="KW-0847">Vitamin C</keyword>
<dbReference type="SMART" id="SM00702">
    <property type="entry name" value="P4Hc"/>
    <property type="match status" value="1"/>
</dbReference>
<dbReference type="GO" id="GO:0005783">
    <property type="term" value="C:endoplasmic reticulum"/>
    <property type="evidence" value="ECO:0007669"/>
    <property type="project" value="InterPro"/>
</dbReference>
<gene>
    <name evidence="10" type="primary">LOC106168221</name>
</gene>
<dbReference type="GO" id="GO:0005506">
    <property type="term" value="F:iron ion binding"/>
    <property type="evidence" value="ECO:0007669"/>
    <property type="project" value="InterPro"/>
</dbReference>
<dbReference type="GeneID" id="106168221"/>
<dbReference type="Gene3D" id="2.60.120.620">
    <property type="entry name" value="q2cbj1_9rhob like domain"/>
    <property type="match status" value="1"/>
</dbReference>
<feature type="coiled-coil region" evidence="7">
    <location>
        <begin position="76"/>
        <end position="124"/>
    </location>
</feature>
<dbReference type="SUPFAM" id="SSF48452">
    <property type="entry name" value="TPR-like"/>
    <property type="match status" value="1"/>
</dbReference>
<dbReference type="Proteomes" id="UP000085678">
    <property type="component" value="Unplaced"/>
</dbReference>
<reference evidence="10" key="1">
    <citation type="submission" date="2025-08" db="UniProtKB">
        <authorList>
            <consortium name="RefSeq"/>
        </authorList>
    </citation>
    <scope>IDENTIFICATION</scope>
    <source>
        <tissue evidence="10">Gonads</tissue>
    </source>
</reference>
<dbReference type="FunFam" id="1.25.40.10:FF:000006">
    <property type="entry name" value="Prolyl 4-hydroxylase subunit alpha 2"/>
    <property type="match status" value="1"/>
</dbReference>
<keyword evidence="2" id="KW-0479">Metal-binding</keyword>
<dbReference type="InParanoid" id="A0A1S3IWS8"/>
<dbReference type="InterPro" id="IPR059068">
    <property type="entry name" value="TPR_P4H"/>
</dbReference>